<evidence type="ECO:0000313" key="3">
    <source>
        <dbReference type="EMBL" id="KAK5089505.1"/>
    </source>
</evidence>
<feature type="region of interest" description="Disordered" evidence="1">
    <location>
        <begin position="196"/>
        <end position="264"/>
    </location>
</feature>
<dbReference type="PROSITE" id="PS50822">
    <property type="entry name" value="PIWI"/>
    <property type="match status" value="1"/>
</dbReference>
<dbReference type="Proteomes" id="UP001345013">
    <property type="component" value="Unassembled WGS sequence"/>
</dbReference>
<keyword evidence="4" id="KW-1185">Reference proteome</keyword>
<accession>A0ABR0K6Y9</accession>
<dbReference type="Pfam" id="PF02171">
    <property type="entry name" value="Piwi"/>
    <property type="match status" value="1"/>
</dbReference>
<dbReference type="SUPFAM" id="SSF101690">
    <property type="entry name" value="PAZ domain"/>
    <property type="match status" value="1"/>
</dbReference>
<dbReference type="SMART" id="SM00950">
    <property type="entry name" value="Piwi"/>
    <property type="match status" value="1"/>
</dbReference>
<dbReference type="SUPFAM" id="SSF53098">
    <property type="entry name" value="Ribonuclease H-like"/>
    <property type="match status" value="1"/>
</dbReference>
<dbReference type="Gene3D" id="2.170.260.10">
    <property type="entry name" value="paz domain"/>
    <property type="match status" value="1"/>
</dbReference>
<feature type="domain" description="Piwi" evidence="2">
    <location>
        <begin position="796"/>
        <end position="1131"/>
    </location>
</feature>
<dbReference type="Gene3D" id="3.40.50.2300">
    <property type="match status" value="1"/>
</dbReference>
<evidence type="ECO:0000256" key="1">
    <source>
        <dbReference type="SAM" id="MobiDB-lite"/>
    </source>
</evidence>
<feature type="compositionally biased region" description="Basic and acidic residues" evidence="1">
    <location>
        <begin position="217"/>
        <end position="226"/>
    </location>
</feature>
<dbReference type="InterPro" id="IPR036085">
    <property type="entry name" value="PAZ_dom_sf"/>
</dbReference>
<evidence type="ECO:0000313" key="4">
    <source>
        <dbReference type="Proteomes" id="UP001345013"/>
    </source>
</evidence>
<sequence>MSERKPNSKNWLKREKARIKKAQQNEALQGADEQSDKPEPVSAPNATGKSSVPSSSSTALKADTTYDSQSDGVDASSQPSSAHSTSLSVRPNTATTSAPADRGSGAQHSGPAARDPQPPASSNNSNDKVPPEFDDSQIAEVHNQHTRLAVDHKRGVEKGLMKTNNFRVKVDPMNDGSPRIVFQYLITKIERERKTDENADQKLDGRAQQAADNADESEVKKGKRPDSSSVPVPSSTHGASSAGGQPGNDPSSSTTQTNDPPPMRAHVRRRVAYLLLRHLRLCHTDLAIASDLKDTLIASARLEPSHVDHGIRIDFYGEDEDSPRADCPTYQVSIGEAKEIPVGRMQQYFIGASASTAPADHTTVDVINDVEKALNIILSQRANDNTIRRPGAEPTVAFDGDKKYYNIAERWQYLENVRDGTQTLRPNEDGHSWNLQAGLMALPGYVRSAHGVLQPSNPFILTVNTKTGSFYLGARAQKITLQQLIDRYYNETRPVQPNWAQTEAFIKGLRVMTTYLESSPASKKSNGSNPVRERIFTVSGFPFTDPNKSDHWDRLRRTPRADQVEFAYEEHNISVQNYFQLKHNIDISPSVTDETGATGVYTVRIGTKNFQPATKLEVLPGQVYRKRNQVITQGCRSPRDNYDFLTRFGRPMFDLATGFVQRFGISLARETMDVNYNVLQRPGVRYRGNQPVIYSPTWELQLRNGDQYRPRAFIRGPGDAATWSLVQLHSGFARNANDMNGFRETMQTALNDCGLNGLTFDSLQFNPRDHLISANNDDGVHKGLTKWYNSRANVKLLVVLLTDRTRYSAVKRWGDQRAGVATICVLEKSRKGGAPRWPTDGSVFRNLCLKFNPKACSKSVNHILASTSALLTDDTMLVGLDVTHPGAGRIKGAPSVAAMVASTNSHFSQYPASLRMNARPEGEEGKPLEEIMELGGMLDERLQAYKDENGKQLPKRIIFFRDGLSTDQFSMARDRELIRLKDAIFKRYQRDKVEQPPDVMLICTVKRHDTRFYPHPTRMIRAHNDTKDDNPTSGATFFNGVTHGDGHDFFLVSQHTAKGTAKPTHYVVLHNEIKTIQDSPQASSRPTTITDIATMVYQLCFTYNKATTAVGLVPPSYYADKAADRARCYVSHIYNAPPVPRGQQPPVWTRAAYPMDLQVHQNLKNIMYYI</sequence>
<name>A0ABR0K6Y9_9EURO</name>
<dbReference type="InterPro" id="IPR036397">
    <property type="entry name" value="RNaseH_sf"/>
</dbReference>
<dbReference type="InterPro" id="IPR012337">
    <property type="entry name" value="RNaseH-like_sf"/>
</dbReference>
<comment type="caution">
    <text evidence="3">The sequence shown here is derived from an EMBL/GenBank/DDBJ whole genome shotgun (WGS) entry which is preliminary data.</text>
</comment>
<dbReference type="Gene3D" id="3.30.420.10">
    <property type="entry name" value="Ribonuclease H-like superfamily/Ribonuclease H"/>
    <property type="match status" value="1"/>
</dbReference>
<protein>
    <recommendedName>
        <fullName evidence="2">Piwi domain-containing protein</fullName>
    </recommendedName>
</protein>
<feature type="compositionally biased region" description="Basic and acidic residues" evidence="1">
    <location>
        <begin position="148"/>
        <end position="160"/>
    </location>
</feature>
<dbReference type="InterPro" id="IPR003165">
    <property type="entry name" value="Piwi"/>
</dbReference>
<gene>
    <name evidence="3" type="ORF">LTR24_006147</name>
</gene>
<feature type="region of interest" description="Disordered" evidence="1">
    <location>
        <begin position="1"/>
        <end position="160"/>
    </location>
</feature>
<feature type="compositionally biased region" description="Low complexity" evidence="1">
    <location>
        <begin position="76"/>
        <end position="88"/>
    </location>
</feature>
<reference evidence="3 4" key="1">
    <citation type="submission" date="2023-08" db="EMBL/GenBank/DDBJ databases">
        <title>Black Yeasts Isolated from many extreme environments.</title>
        <authorList>
            <person name="Coleine C."/>
            <person name="Stajich J.E."/>
            <person name="Selbmann L."/>
        </authorList>
    </citation>
    <scope>NUCLEOTIDE SEQUENCE [LARGE SCALE GENOMIC DNA]</scope>
    <source>
        <strain evidence="3 4">CCFEE 5885</strain>
    </source>
</reference>
<feature type="compositionally biased region" description="Polar residues" evidence="1">
    <location>
        <begin position="89"/>
        <end position="98"/>
    </location>
</feature>
<dbReference type="PANTHER" id="PTHR22891">
    <property type="entry name" value="EUKARYOTIC TRANSLATION INITIATION FACTOR 2C"/>
    <property type="match status" value="1"/>
</dbReference>
<proteinExistence type="predicted"/>
<evidence type="ECO:0000259" key="2">
    <source>
        <dbReference type="PROSITE" id="PS50822"/>
    </source>
</evidence>
<organism evidence="3 4">
    <name type="scientific">Lithohypha guttulata</name>
    <dbReference type="NCBI Taxonomy" id="1690604"/>
    <lineage>
        <taxon>Eukaryota</taxon>
        <taxon>Fungi</taxon>
        <taxon>Dikarya</taxon>
        <taxon>Ascomycota</taxon>
        <taxon>Pezizomycotina</taxon>
        <taxon>Eurotiomycetes</taxon>
        <taxon>Chaetothyriomycetidae</taxon>
        <taxon>Chaetothyriales</taxon>
        <taxon>Trichomeriaceae</taxon>
        <taxon>Lithohypha</taxon>
    </lineage>
</organism>
<dbReference type="EMBL" id="JAVRRG010000076">
    <property type="protein sequence ID" value="KAK5089505.1"/>
    <property type="molecule type" value="Genomic_DNA"/>
</dbReference>
<feature type="compositionally biased region" description="Basic and acidic residues" evidence="1">
    <location>
        <begin position="196"/>
        <end position="205"/>
    </location>
</feature>
<feature type="compositionally biased region" description="Polar residues" evidence="1">
    <location>
        <begin position="236"/>
        <end position="258"/>
    </location>
</feature>